<reference evidence="1" key="1">
    <citation type="journal article" date="2020" name="mSystems">
        <title>Genome- and Community-Level Interaction Insights into Carbon Utilization and Element Cycling Functions of Hydrothermarchaeota in Hydrothermal Sediment.</title>
        <authorList>
            <person name="Zhou Z."/>
            <person name="Liu Y."/>
            <person name="Xu W."/>
            <person name="Pan J."/>
            <person name="Luo Z.H."/>
            <person name="Li M."/>
        </authorList>
    </citation>
    <scope>NUCLEOTIDE SEQUENCE [LARGE SCALE GENOMIC DNA]</scope>
    <source>
        <strain evidence="1">SpSt-16</strain>
    </source>
</reference>
<accession>A0A7C2VH83</accession>
<dbReference type="AlphaFoldDB" id="A0A7C2VH83"/>
<gene>
    <name evidence="1" type="ORF">ENO77_01355</name>
</gene>
<comment type="caution">
    <text evidence="1">The sequence shown here is derived from an EMBL/GenBank/DDBJ whole genome shotgun (WGS) entry which is preliminary data.</text>
</comment>
<proteinExistence type="predicted"/>
<organism evidence="1">
    <name type="scientific">Ignisphaera aggregans</name>
    <dbReference type="NCBI Taxonomy" id="334771"/>
    <lineage>
        <taxon>Archaea</taxon>
        <taxon>Thermoproteota</taxon>
        <taxon>Thermoprotei</taxon>
        <taxon>Desulfurococcales</taxon>
        <taxon>Desulfurococcaceae</taxon>
        <taxon>Ignisphaera</taxon>
    </lineage>
</organism>
<dbReference type="EMBL" id="DSGT01000003">
    <property type="protein sequence ID" value="HEW52809.1"/>
    <property type="molecule type" value="Genomic_DNA"/>
</dbReference>
<name>A0A7C2VH83_9CREN</name>
<protein>
    <submittedName>
        <fullName evidence="1">Uncharacterized protein</fullName>
    </submittedName>
</protein>
<sequence length="136" mass="15805">MPRFVAEILEGYGIAEIVESTLTYQDIAKVKFSHMQQRGNIPKIDDFFYTKVKDSVKRLISKAKTESDIVLLRNVRKDVYGTLPIYLIPGSQLYSGSFQLRSVDVIEKNCTIEERLLISLIKSVYDKWIKEYVEYD</sequence>
<evidence type="ECO:0000313" key="1">
    <source>
        <dbReference type="EMBL" id="HEW52809.1"/>
    </source>
</evidence>